<dbReference type="Proteomes" id="UP000037146">
    <property type="component" value="Unassembled WGS sequence"/>
</dbReference>
<dbReference type="Gene3D" id="3.30.70.100">
    <property type="match status" value="1"/>
</dbReference>
<keyword evidence="3" id="KW-1185">Reference proteome</keyword>
<sequence length="109" mass="12523">MFVITNTLKVEKGNEEKVLARFERLGGIEETPGFILLNVLKTRGTKEYDEFTIFSKWESKEAHDQWTKTESFRQSHRGERSEYVLDFGIAFYDVVAEKAGTGKSPQDAI</sequence>
<name>A0A0K9GXP1_9BACI</name>
<dbReference type="AlphaFoldDB" id="A0A0K9GXP1"/>
<dbReference type="Pfam" id="PF03992">
    <property type="entry name" value="ABM"/>
    <property type="match status" value="1"/>
</dbReference>
<dbReference type="InterPro" id="IPR050404">
    <property type="entry name" value="Heme-degrading_MO"/>
</dbReference>
<dbReference type="InterPro" id="IPR011008">
    <property type="entry name" value="Dimeric_a/b-barrel"/>
</dbReference>
<protein>
    <recommendedName>
        <fullName evidence="1">ABM domain-containing protein</fullName>
    </recommendedName>
</protein>
<dbReference type="PANTHER" id="PTHR34474:SF4">
    <property type="entry name" value="HEME OXYGENASE (STAPHYLOBILIN-PRODUCING) 1"/>
    <property type="match status" value="1"/>
</dbReference>
<dbReference type="PANTHER" id="PTHR34474">
    <property type="entry name" value="SIGNAL TRANSDUCTION PROTEIN TRAP"/>
    <property type="match status" value="1"/>
</dbReference>
<dbReference type="EMBL" id="LFZW01000001">
    <property type="protein sequence ID" value="KMY51469.1"/>
    <property type="molecule type" value="Genomic_DNA"/>
</dbReference>
<dbReference type="STRING" id="1679170.AC625_19580"/>
<accession>A0A0K9GXP1</accession>
<reference evidence="3" key="1">
    <citation type="submission" date="2015-07" db="EMBL/GenBank/DDBJ databases">
        <title>Genome sequencing project for genomic taxonomy and phylogenomics of Bacillus-like bacteria.</title>
        <authorList>
            <person name="Liu B."/>
            <person name="Wang J."/>
            <person name="Zhu Y."/>
            <person name="Liu G."/>
            <person name="Chen Q."/>
            <person name="Chen Z."/>
            <person name="Lan J."/>
            <person name="Che J."/>
            <person name="Ge C."/>
            <person name="Shi H."/>
            <person name="Pan Z."/>
            <person name="Liu X."/>
        </authorList>
    </citation>
    <scope>NUCLEOTIDE SEQUENCE [LARGE SCALE GENOMIC DNA]</scope>
    <source>
        <strain evidence="3">FJAT-27997</strain>
    </source>
</reference>
<evidence type="ECO:0000313" key="3">
    <source>
        <dbReference type="Proteomes" id="UP000037146"/>
    </source>
</evidence>
<comment type="caution">
    <text evidence="2">The sequence shown here is derived from an EMBL/GenBank/DDBJ whole genome shotgun (WGS) entry which is preliminary data.</text>
</comment>
<dbReference type="PROSITE" id="PS51725">
    <property type="entry name" value="ABM"/>
    <property type="match status" value="1"/>
</dbReference>
<dbReference type="SUPFAM" id="SSF54909">
    <property type="entry name" value="Dimeric alpha+beta barrel"/>
    <property type="match status" value="1"/>
</dbReference>
<organism evidence="2 3">
    <name type="scientific">Peribacillus loiseleuriae</name>
    <dbReference type="NCBI Taxonomy" id="1679170"/>
    <lineage>
        <taxon>Bacteria</taxon>
        <taxon>Bacillati</taxon>
        <taxon>Bacillota</taxon>
        <taxon>Bacilli</taxon>
        <taxon>Bacillales</taxon>
        <taxon>Bacillaceae</taxon>
        <taxon>Peribacillus</taxon>
    </lineage>
</organism>
<dbReference type="PATRIC" id="fig|1679170.3.peg.4445"/>
<feature type="domain" description="ABM" evidence="1">
    <location>
        <begin position="2"/>
        <end position="91"/>
    </location>
</feature>
<dbReference type="RefSeq" id="WP_049682819.1">
    <property type="nucleotide sequence ID" value="NZ_LFZW01000001.1"/>
</dbReference>
<evidence type="ECO:0000313" key="2">
    <source>
        <dbReference type="EMBL" id="KMY51469.1"/>
    </source>
</evidence>
<gene>
    <name evidence="2" type="ORF">AC625_19580</name>
</gene>
<evidence type="ECO:0000259" key="1">
    <source>
        <dbReference type="PROSITE" id="PS51725"/>
    </source>
</evidence>
<dbReference type="InterPro" id="IPR007138">
    <property type="entry name" value="ABM_dom"/>
</dbReference>
<proteinExistence type="predicted"/>